<feature type="domain" description="Ribonuclease H1 N-terminal" evidence="2">
    <location>
        <begin position="7"/>
        <end position="48"/>
    </location>
</feature>
<evidence type="ECO:0000256" key="1">
    <source>
        <dbReference type="SAM" id="MobiDB-lite"/>
    </source>
</evidence>
<accession>A0A1Y2I8L7</accession>
<keyword evidence="4" id="KW-1185">Reference proteome</keyword>
<feature type="region of interest" description="Disordered" evidence="1">
    <location>
        <begin position="236"/>
        <end position="287"/>
    </location>
</feature>
<dbReference type="Gene3D" id="3.40.970.10">
    <property type="entry name" value="Ribonuclease H1, N-terminal domain"/>
    <property type="match status" value="1"/>
</dbReference>
<feature type="region of interest" description="Disordered" evidence="1">
    <location>
        <begin position="400"/>
        <end position="432"/>
    </location>
</feature>
<feature type="region of interest" description="Disordered" evidence="1">
    <location>
        <begin position="301"/>
        <end position="347"/>
    </location>
</feature>
<feature type="region of interest" description="Disordered" evidence="1">
    <location>
        <begin position="60"/>
        <end position="110"/>
    </location>
</feature>
<evidence type="ECO:0000313" key="3">
    <source>
        <dbReference type="EMBL" id="OSC97439.1"/>
    </source>
</evidence>
<evidence type="ECO:0000259" key="2">
    <source>
        <dbReference type="Pfam" id="PF01693"/>
    </source>
</evidence>
<feature type="compositionally biased region" description="Polar residues" evidence="1">
    <location>
        <begin position="447"/>
        <end position="459"/>
    </location>
</feature>
<dbReference type="SUPFAM" id="SSF55658">
    <property type="entry name" value="L9 N-domain-like"/>
    <property type="match status" value="1"/>
</dbReference>
<feature type="region of interest" description="Disordered" evidence="1">
    <location>
        <begin position="184"/>
        <end position="224"/>
    </location>
</feature>
<feature type="compositionally biased region" description="Low complexity" evidence="1">
    <location>
        <begin position="94"/>
        <end position="110"/>
    </location>
</feature>
<reference evidence="3 4" key="1">
    <citation type="journal article" date="2015" name="Biotechnol. Biofuels">
        <title>Enhanced degradation of softwood versus hardwood by the white-rot fungus Pycnoporus coccineus.</title>
        <authorList>
            <person name="Couturier M."/>
            <person name="Navarro D."/>
            <person name="Chevret D."/>
            <person name="Henrissat B."/>
            <person name="Piumi F."/>
            <person name="Ruiz-Duenas F.J."/>
            <person name="Martinez A.T."/>
            <person name="Grigoriev I.V."/>
            <person name="Riley R."/>
            <person name="Lipzen A."/>
            <person name="Berrin J.G."/>
            <person name="Master E.R."/>
            <person name="Rosso M.N."/>
        </authorList>
    </citation>
    <scope>NUCLEOTIDE SEQUENCE [LARGE SCALE GENOMIC DNA]</scope>
    <source>
        <strain evidence="3 4">BRFM310</strain>
    </source>
</reference>
<feature type="region of interest" description="Disordered" evidence="1">
    <location>
        <begin position="447"/>
        <end position="494"/>
    </location>
</feature>
<feature type="region of interest" description="Disordered" evidence="1">
    <location>
        <begin position="124"/>
        <end position="149"/>
    </location>
</feature>
<feature type="compositionally biased region" description="Basic and acidic residues" evidence="1">
    <location>
        <begin position="211"/>
        <end position="222"/>
    </location>
</feature>
<organism evidence="3 4">
    <name type="scientific">Trametes coccinea (strain BRFM310)</name>
    <name type="common">Pycnoporus coccineus</name>
    <dbReference type="NCBI Taxonomy" id="1353009"/>
    <lineage>
        <taxon>Eukaryota</taxon>
        <taxon>Fungi</taxon>
        <taxon>Dikarya</taxon>
        <taxon>Basidiomycota</taxon>
        <taxon>Agaricomycotina</taxon>
        <taxon>Agaricomycetes</taxon>
        <taxon>Polyporales</taxon>
        <taxon>Polyporaceae</taxon>
        <taxon>Trametes</taxon>
    </lineage>
</organism>
<feature type="compositionally biased region" description="Low complexity" evidence="1">
    <location>
        <begin position="196"/>
        <end position="207"/>
    </location>
</feature>
<dbReference type="Proteomes" id="UP000193067">
    <property type="component" value="Unassembled WGS sequence"/>
</dbReference>
<dbReference type="EMBL" id="KZ084151">
    <property type="protein sequence ID" value="OSC97439.1"/>
    <property type="molecule type" value="Genomic_DNA"/>
</dbReference>
<gene>
    <name evidence="3" type="ORF">PYCCODRAFT_1471848</name>
</gene>
<dbReference type="OrthoDB" id="3254429at2759"/>
<dbReference type="STRING" id="1353009.A0A1Y2I8L7"/>
<dbReference type="AlphaFoldDB" id="A0A1Y2I8L7"/>
<evidence type="ECO:0000313" key="4">
    <source>
        <dbReference type="Proteomes" id="UP000193067"/>
    </source>
</evidence>
<dbReference type="InterPro" id="IPR011320">
    <property type="entry name" value="RNase_H1_N"/>
</dbReference>
<name>A0A1Y2I8L7_TRAC3</name>
<sequence length="505" mass="54112">MAIKDRWYVVTVGTEYGIFTRWLDVRARTDHISGARWEGFRDYASAEAAFNDARRSGEVRVVQRGPSDGRDCATSSRRSRTRSQPERQWEQQESPSTQSRSSRLSAASRAARDALIAATLEEAKRERRQRGWACSARTGGNQAPTAAYATASHSISAPAGLARAQPTHTAPVRQFDAGVALPATRASVHDPRARPTSDPSTSSSPPTQVTVHEHGPDFEPRPSPRHAIAISLSYESPTRSVVPPATDSSALSPVKRRSDISSPSTGVTKYFPPDNLTRAGRGSRPLLADIGSPASACYVTPPGSAETQCAELPDSPSALPVTPPSMAAPPTSVPTASGTRRSKVGKSYSEAAVQVDIQTRRRVYVEAASQAFDERHYATVEAQTAPYPSVRAAPLRATASAGQVLDKPRHEDENSTPGTGRGHTPLLGPSERRTESVISMASLQEGLNTLVPTSPSRSGSVAHETTFDPRSPIQRGTLIPPDSPDRNGLLRPSPMLLPLNSLLFS</sequence>
<protein>
    <recommendedName>
        <fullName evidence="2">Ribonuclease H1 N-terminal domain-containing protein</fullName>
    </recommendedName>
</protein>
<dbReference type="InterPro" id="IPR037056">
    <property type="entry name" value="RNase_H1_N_sf"/>
</dbReference>
<dbReference type="InterPro" id="IPR009027">
    <property type="entry name" value="Ribosomal_bL9/RNase_H1_N"/>
</dbReference>
<proteinExistence type="predicted"/>
<dbReference type="Pfam" id="PF01693">
    <property type="entry name" value="Cauli_VI"/>
    <property type="match status" value="1"/>
</dbReference>